<dbReference type="Proteomes" id="UP000287188">
    <property type="component" value="Unassembled WGS sequence"/>
</dbReference>
<proteinExistence type="predicted"/>
<keyword evidence="2" id="KW-1185">Reference proteome</keyword>
<sequence length="75" mass="8624">MHKDTEAQTFYALNPISPDKPCSRVAFAPVSLCIFFAIIHPYKDCCPFKAHTLDIYGYILLVPYKRFTVKLNIDL</sequence>
<comment type="caution">
    <text evidence="1">The sequence shown here is derived from an EMBL/GenBank/DDBJ whole genome shotgun (WGS) entry which is preliminary data.</text>
</comment>
<evidence type="ECO:0000313" key="2">
    <source>
        <dbReference type="Proteomes" id="UP000287188"/>
    </source>
</evidence>
<reference evidence="2" key="1">
    <citation type="submission" date="2018-12" db="EMBL/GenBank/DDBJ databases">
        <title>Tengunoibacter tsumagoiensis gen. nov., sp. nov., Dictyobacter kobayashii sp. nov., D. alpinus sp. nov., and D. joshuensis sp. nov. and description of Dictyobacteraceae fam. nov. within the order Ktedonobacterales isolated from Tengu-no-mugimeshi.</title>
        <authorList>
            <person name="Wang C.M."/>
            <person name="Zheng Y."/>
            <person name="Sakai Y."/>
            <person name="Toyoda A."/>
            <person name="Minakuchi Y."/>
            <person name="Abe K."/>
            <person name="Yokota A."/>
            <person name="Yabe S."/>
        </authorList>
    </citation>
    <scope>NUCLEOTIDE SEQUENCE [LARGE SCALE GENOMIC DNA]</scope>
    <source>
        <strain evidence="2">Uno11</strain>
    </source>
</reference>
<gene>
    <name evidence="1" type="ORF">KDK_76150</name>
</gene>
<protein>
    <submittedName>
        <fullName evidence="1">Uncharacterized protein</fullName>
    </submittedName>
</protein>
<accession>A0A402AXK1</accession>
<name>A0A402AXK1_9CHLR</name>
<dbReference type="AlphaFoldDB" id="A0A402AXK1"/>
<evidence type="ECO:0000313" key="1">
    <source>
        <dbReference type="EMBL" id="GCE23815.1"/>
    </source>
</evidence>
<dbReference type="EMBL" id="BIFS01000002">
    <property type="protein sequence ID" value="GCE23815.1"/>
    <property type="molecule type" value="Genomic_DNA"/>
</dbReference>
<organism evidence="1 2">
    <name type="scientific">Dictyobacter kobayashii</name>
    <dbReference type="NCBI Taxonomy" id="2014872"/>
    <lineage>
        <taxon>Bacteria</taxon>
        <taxon>Bacillati</taxon>
        <taxon>Chloroflexota</taxon>
        <taxon>Ktedonobacteria</taxon>
        <taxon>Ktedonobacterales</taxon>
        <taxon>Dictyobacteraceae</taxon>
        <taxon>Dictyobacter</taxon>
    </lineage>
</organism>